<evidence type="ECO:0000256" key="3">
    <source>
        <dbReference type="ARBA" id="ARBA00022801"/>
    </source>
</evidence>
<sequence length="388" mass="40468">MKKLTGMIAASVCGSAAVMGGFAVTQGDAAHAASNCHAYGATSAAANRAIAAACAEVNAGVKYSWDGGHAATPGPSYGAVYDEDGQYFNDTHKIGLDCSGLVRYAWYEATGVDYGPYGTSHMQQELTSHNFTQLSSDTPTEPGDVVVYNGHTVIYLGDGLVVQAEGDLEGLNVASLSSETDSVIGVFRYTGNGGTPPPPTPTPPPSGGGKYYENVWMNAPSYRSTSLASRAGTLDSGQNYFYCQTKGQEVAAQGYNNDWWLKTDDDSGNSGVWVNAIYVSTGSNNGSIPGVPTCTGGGGSPTAKIYKNVWQSASSYSSPTSMRTVGVLNAGSNYFYCQTQGAELNASGYQNDWWLKTDDDSGNSNVWVNAIFVSGGSNNGQIPGIPAC</sequence>
<evidence type="ECO:0000256" key="1">
    <source>
        <dbReference type="ARBA" id="ARBA00007074"/>
    </source>
</evidence>
<evidence type="ECO:0000256" key="5">
    <source>
        <dbReference type="SAM" id="SignalP"/>
    </source>
</evidence>
<comment type="similarity">
    <text evidence="1">Belongs to the peptidase C40 family.</text>
</comment>
<name>A0A561EC06_9MICO</name>
<dbReference type="EMBL" id="VIVQ01000001">
    <property type="protein sequence ID" value="TWE13144.1"/>
    <property type="molecule type" value="Genomic_DNA"/>
</dbReference>
<dbReference type="PANTHER" id="PTHR47359">
    <property type="entry name" value="PEPTIDOGLYCAN DL-ENDOPEPTIDASE CWLO"/>
    <property type="match status" value="1"/>
</dbReference>
<evidence type="ECO:0000256" key="2">
    <source>
        <dbReference type="ARBA" id="ARBA00022670"/>
    </source>
</evidence>
<dbReference type="GO" id="GO:0006508">
    <property type="term" value="P:proteolysis"/>
    <property type="evidence" value="ECO:0007669"/>
    <property type="project" value="UniProtKB-KW"/>
</dbReference>
<evidence type="ECO:0000256" key="4">
    <source>
        <dbReference type="ARBA" id="ARBA00022807"/>
    </source>
</evidence>
<dbReference type="InterPro" id="IPR038765">
    <property type="entry name" value="Papain-like_cys_pep_sf"/>
</dbReference>
<accession>A0A561EC06</accession>
<reference evidence="7 8" key="1">
    <citation type="submission" date="2019-06" db="EMBL/GenBank/DDBJ databases">
        <title>Sequencing the genomes of 1000 actinobacteria strains.</title>
        <authorList>
            <person name="Klenk H.-P."/>
        </authorList>
    </citation>
    <scope>NUCLEOTIDE SEQUENCE [LARGE SCALE GENOMIC DNA]</scope>
    <source>
        <strain evidence="7 8">DSM 19560</strain>
    </source>
</reference>
<dbReference type="SUPFAM" id="SSF54001">
    <property type="entry name" value="Cysteine proteinases"/>
    <property type="match status" value="1"/>
</dbReference>
<dbReference type="InterPro" id="IPR051794">
    <property type="entry name" value="PG_Endopeptidase_C40"/>
</dbReference>
<comment type="caution">
    <text evidence="7">The sequence shown here is derived from an EMBL/GenBank/DDBJ whole genome shotgun (WGS) entry which is preliminary data.</text>
</comment>
<dbReference type="AlphaFoldDB" id="A0A561EC06"/>
<dbReference type="OrthoDB" id="5496837at2"/>
<proteinExistence type="inferred from homology"/>
<dbReference type="PANTHER" id="PTHR47359:SF3">
    <property type="entry name" value="NLP_P60 DOMAIN-CONTAINING PROTEIN-RELATED"/>
    <property type="match status" value="1"/>
</dbReference>
<dbReference type="RefSeq" id="WP_145227552.1">
    <property type="nucleotide sequence ID" value="NZ_VIVQ01000001.1"/>
</dbReference>
<keyword evidence="2" id="KW-0645">Protease</keyword>
<keyword evidence="5" id="KW-0732">Signal</keyword>
<evidence type="ECO:0000259" key="6">
    <source>
        <dbReference type="PROSITE" id="PS51935"/>
    </source>
</evidence>
<dbReference type="GO" id="GO:0008234">
    <property type="term" value="F:cysteine-type peptidase activity"/>
    <property type="evidence" value="ECO:0007669"/>
    <property type="project" value="UniProtKB-KW"/>
</dbReference>
<gene>
    <name evidence="7" type="ORF">BKA23_1973</name>
</gene>
<organism evidence="7 8">
    <name type="scientific">Rudaeicoccus suwonensis</name>
    <dbReference type="NCBI Taxonomy" id="657409"/>
    <lineage>
        <taxon>Bacteria</taxon>
        <taxon>Bacillati</taxon>
        <taxon>Actinomycetota</taxon>
        <taxon>Actinomycetes</taxon>
        <taxon>Micrococcales</taxon>
        <taxon>Dermacoccaceae</taxon>
        <taxon>Rudaeicoccus</taxon>
    </lineage>
</organism>
<keyword evidence="8" id="KW-1185">Reference proteome</keyword>
<feature type="chain" id="PRO_5039621695" evidence="5">
    <location>
        <begin position="24"/>
        <end position="388"/>
    </location>
</feature>
<dbReference type="PROSITE" id="PS51935">
    <property type="entry name" value="NLPC_P60"/>
    <property type="match status" value="1"/>
</dbReference>
<feature type="signal peptide" evidence="5">
    <location>
        <begin position="1"/>
        <end position="23"/>
    </location>
</feature>
<dbReference type="InterPro" id="IPR000064">
    <property type="entry name" value="NLP_P60_dom"/>
</dbReference>
<dbReference type="Pfam" id="PF00877">
    <property type="entry name" value="NLPC_P60"/>
    <property type="match status" value="1"/>
</dbReference>
<evidence type="ECO:0000313" key="7">
    <source>
        <dbReference type="EMBL" id="TWE13144.1"/>
    </source>
</evidence>
<evidence type="ECO:0000313" key="8">
    <source>
        <dbReference type="Proteomes" id="UP000318297"/>
    </source>
</evidence>
<dbReference type="Proteomes" id="UP000318297">
    <property type="component" value="Unassembled WGS sequence"/>
</dbReference>
<protein>
    <submittedName>
        <fullName evidence="7">Cell wall-associated NlpC family hydrolase</fullName>
    </submittedName>
</protein>
<feature type="domain" description="NlpC/P60" evidence="6">
    <location>
        <begin position="43"/>
        <end position="196"/>
    </location>
</feature>
<keyword evidence="4" id="KW-0788">Thiol protease</keyword>
<keyword evidence="3 7" id="KW-0378">Hydrolase</keyword>
<dbReference type="Gene3D" id="3.90.1720.10">
    <property type="entry name" value="endopeptidase domain like (from Nostoc punctiforme)"/>
    <property type="match status" value="1"/>
</dbReference>